<dbReference type="InterPro" id="IPR011992">
    <property type="entry name" value="EF-hand-dom_pair"/>
</dbReference>
<dbReference type="SUPFAM" id="SSF50911">
    <property type="entry name" value="Mannose 6-phosphate receptor domain"/>
    <property type="match status" value="1"/>
</dbReference>
<evidence type="ECO:0000256" key="5">
    <source>
        <dbReference type="ARBA" id="ARBA00023157"/>
    </source>
</evidence>
<dbReference type="InterPro" id="IPR002048">
    <property type="entry name" value="EF_hand_dom"/>
</dbReference>
<dbReference type="WBParaSite" id="PTRK_0001007600.1">
    <property type="protein sequence ID" value="PTRK_0001007600.1"/>
    <property type="gene ID" value="PTRK_0001007600"/>
</dbReference>
<feature type="domain" description="EF-hand" evidence="9">
    <location>
        <begin position="210"/>
        <end position="245"/>
    </location>
</feature>
<dbReference type="AlphaFoldDB" id="A0A0N4ZNG2"/>
<accession>A0A0N4ZNG2</accession>
<evidence type="ECO:0000256" key="1">
    <source>
        <dbReference type="ARBA" id="ARBA00022387"/>
    </source>
</evidence>
<keyword evidence="5" id="KW-1015">Disulfide bond</keyword>
<dbReference type="CDD" id="cd00112">
    <property type="entry name" value="LDLa"/>
    <property type="match status" value="1"/>
</dbReference>
<feature type="domain" description="MRH" evidence="10">
    <location>
        <begin position="382"/>
        <end position="483"/>
    </location>
</feature>
<feature type="region of interest" description="Disordered" evidence="7">
    <location>
        <begin position="288"/>
        <end position="330"/>
    </location>
</feature>
<dbReference type="InterPro" id="IPR009011">
    <property type="entry name" value="Man6P_isomerase_rcpt-bd_dom_sf"/>
</dbReference>
<dbReference type="Proteomes" id="UP000038045">
    <property type="component" value="Unplaced"/>
</dbReference>
<dbReference type="InterPro" id="IPR036607">
    <property type="entry name" value="PRKCSH"/>
</dbReference>
<dbReference type="InterPro" id="IPR039794">
    <property type="entry name" value="Gtb1-like"/>
</dbReference>
<evidence type="ECO:0000256" key="6">
    <source>
        <dbReference type="SAM" id="Coils"/>
    </source>
</evidence>
<sequence length="493" mass="56800">MCKISKLLFLLTFCFIYGKETNRPRGVSLKDAPLYDEAEGKFQCLDGSKTIPFEAVNDDYCDCNDGSDEPGTSACPNGKFYCPNIGYASKIIPSSNVNDNICDCCDGSDEWDSQVTCPNICESLGAEAKEKAIKKLEVIKEGWEKKQELIKEGIKIYSEKSESIVQVKNELDKLKKEKEEVELEMKPFEEKERELKEKADKAWDEIVKAHKEKKGKKLFDILDINGDGKITLDEVKKRQEADSDDNKEISDEEAKIFLRDKEEADFETFINDIYDTVKYKMFNDLSKEKDNNNEESTKEEENNDNKDEETHDETELKEEDDIGEKPEYNEETKAAIDVVDKFREKVREISDKIFNMEESIRDDEKFLEMDFGEDKSWASLYKKCFEITQKQYVYKVCLFEKTTQKDSNGYGETSLGNWDNWVDKEENSYKTQNYNNGQSCWNGPNRSTKITVQCGAETELVEASEPSKCEYLFTLKSPVACPDPSTINIHDEL</sequence>
<dbReference type="GO" id="GO:0017177">
    <property type="term" value="C:glucosidase II complex"/>
    <property type="evidence" value="ECO:0007669"/>
    <property type="project" value="TreeGrafter"/>
</dbReference>
<dbReference type="PANTHER" id="PTHR12630">
    <property type="entry name" value="N-LINKED OLIGOSACCHARIDE PROCESSING"/>
    <property type="match status" value="1"/>
</dbReference>
<keyword evidence="11" id="KW-1185">Reference proteome</keyword>
<dbReference type="InterPro" id="IPR044865">
    <property type="entry name" value="MRH_dom"/>
</dbReference>
<keyword evidence="4" id="KW-0106">Calcium</keyword>
<dbReference type="PANTHER" id="PTHR12630:SF1">
    <property type="entry name" value="GLUCOSIDASE 2 SUBUNIT BETA"/>
    <property type="match status" value="1"/>
</dbReference>
<dbReference type="InterPro" id="IPR002172">
    <property type="entry name" value="LDrepeatLR_classA_rpt"/>
</dbReference>
<feature type="chain" id="PRO_5005892104" description="Glucosidase 2 subunit beta" evidence="8">
    <location>
        <begin position="19"/>
        <end position="493"/>
    </location>
</feature>
<dbReference type="Pfam" id="PF13015">
    <property type="entry name" value="PRKCSH_1"/>
    <property type="match status" value="1"/>
</dbReference>
<evidence type="ECO:0000256" key="2">
    <source>
        <dbReference type="ARBA" id="ARBA00022729"/>
    </source>
</evidence>
<keyword evidence="6" id="KW-0175">Coiled coil</keyword>
<dbReference type="InterPro" id="IPR018247">
    <property type="entry name" value="EF_Hand_1_Ca_BS"/>
</dbReference>
<name>A0A0N4ZNG2_PARTI</name>
<dbReference type="PROSITE" id="PS50222">
    <property type="entry name" value="EF_HAND_2"/>
    <property type="match status" value="1"/>
</dbReference>
<evidence type="ECO:0000256" key="3">
    <source>
        <dbReference type="ARBA" id="ARBA00022824"/>
    </source>
</evidence>
<protein>
    <recommendedName>
        <fullName evidence="1">Glucosidase 2 subunit beta</fullName>
    </recommendedName>
</protein>
<dbReference type="PROSITE" id="PS51914">
    <property type="entry name" value="MRH"/>
    <property type="match status" value="1"/>
</dbReference>
<dbReference type="Gene3D" id="4.10.400.10">
    <property type="entry name" value="Low-density Lipoprotein Receptor"/>
    <property type="match status" value="2"/>
</dbReference>
<feature type="signal peptide" evidence="8">
    <location>
        <begin position="1"/>
        <end position="18"/>
    </location>
</feature>
<keyword evidence="2 8" id="KW-0732">Signal</keyword>
<dbReference type="Gene3D" id="2.70.130.10">
    <property type="entry name" value="Mannose-6-phosphate receptor binding domain"/>
    <property type="match status" value="1"/>
</dbReference>
<evidence type="ECO:0000256" key="8">
    <source>
        <dbReference type="SAM" id="SignalP"/>
    </source>
</evidence>
<dbReference type="STRING" id="131310.A0A0N4ZNG2"/>
<organism evidence="11 12">
    <name type="scientific">Parastrongyloides trichosuri</name>
    <name type="common">Possum-specific nematode worm</name>
    <dbReference type="NCBI Taxonomy" id="131310"/>
    <lineage>
        <taxon>Eukaryota</taxon>
        <taxon>Metazoa</taxon>
        <taxon>Ecdysozoa</taxon>
        <taxon>Nematoda</taxon>
        <taxon>Chromadorea</taxon>
        <taxon>Rhabditida</taxon>
        <taxon>Tylenchina</taxon>
        <taxon>Panagrolaimomorpha</taxon>
        <taxon>Strongyloidoidea</taxon>
        <taxon>Strongyloididae</taxon>
        <taxon>Parastrongyloides</taxon>
    </lineage>
</organism>
<evidence type="ECO:0000259" key="10">
    <source>
        <dbReference type="PROSITE" id="PS51914"/>
    </source>
</evidence>
<proteinExistence type="predicted"/>
<feature type="coiled-coil region" evidence="6">
    <location>
        <begin position="126"/>
        <end position="198"/>
    </location>
</feature>
<dbReference type="InterPro" id="IPR036055">
    <property type="entry name" value="LDL_receptor-like_sf"/>
</dbReference>
<feature type="compositionally biased region" description="Basic and acidic residues" evidence="7">
    <location>
        <begin position="288"/>
        <end position="309"/>
    </location>
</feature>
<dbReference type="Pfam" id="PF12999">
    <property type="entry name" value="PRKCSH-like"/>
    <property type="match status" value="1"/>
</dbReference>
<dbReference type="SUPFAM" id="SSF47473">
    <property type="entry name" value="EF-hand"/>
    <property type="match status" value="1"/>
</dbReference>
<dbReference type="PROSITE" id="PS00018">
    <property type="entry name" value="EF_HAND_1"/>
    <property type="match status" value="1"/>
</dbReference>
<keyword evidence="3" id="KW-0256">Endoplasmic reticulum</keyword>
<dbReference type="InterPro" id="IPR028146">
    <property type="entry name" value="PRKCSH_N"/>
</dbReference>
<evidence type="ECO:0000259" key="9">
    <source>
        <dbReference type="PROSITE" id="PS50222"/>
    </source>
</evidence>
<reference evidence="12" key="1">
    <citation type="submission" date="2017-02" db="UniProtKB">
        <authorList>
            <consortium name="WormBaseParasite"/>
        </authorList>
    </citation>
    <scope>IDENTIFICATION</scope>
</reference>
<dbReference type="GO" id="GO:0006491">
    <property type="term" value="P:N-glycan processing"/>
    <property type="evidence" value="ECO:0007669"/>
    <property type="project" value="TreeGrafter"/>
</dbReference>
<evidence type="ECO:0000313" key="11">
    <source>
        <dbReference type="Proteomes" id="UP000038045"/>
    </source>
</evidence>
<dbReference type="GO" id="GO:0005509">
    <property type="term" value="F:calcium ion binding"/>
    <property type="evidence" value="ECO:0007669"/>
    <property type="project" value="InterPro"/>
</dbReference>
<feature type="compositionally biased region" description="Acidic residues" evidence="7">
    <location>
        <begin position="310"/>
        <end position="322"/>
    </location>
</feature>
<evidence type="ECO:0000256" key="7">
    <source>
        <dbReference type="SAM" id="MobiDB-lite"/>
    </source>
</evidence>
<evidence type="ECO:0000256" key="4">
    <source>
        <dbReference type="ARBA" id="ARBA00022837"/>
    </source>
</evidence>
<evidence type="ECO:0000313" key="12">
    <source>
        <dbReference type="WBParaSite" id="PTRK_0001007600.1"/>
    </source>
</evidence>